<keyword evidence="1" id="KW-1133">Transmembrane helix</keyword>
<dbReference type="Proteomes" id="UP000636709">
    <property type="component" value="Unassembled WGS sequence"/>
</dbReference>
<evidence type="ECO:0000313" key="4">
    <source>
        <dbReference type="Proteomes" id="UP000636709"/>
    </source>
</evidence>
<protein>
    <recommendedName>
        <fullName evidence="2">DUF7378 domain-containing protein</fullName>
    </recommendedName>
</protein>
<feature type="domain" description="DUF7378" evidence="2">
    <location>
        <begin position="11"/>
        <end position="152"/>
    </location>
</feature>
<feature type="transmembrane region" description="Helical" evidence="1">
    <location>
        <begin position="125"/>
        <end position="147"/>
    </location>
</feature>
<proteinExistence type="predicted"/>
<feature type="transmembrane region" description="Helical" evidence="1">
    <location>
        <begin position="93"/>
        <end position="118"/>
    </location>
</feature>
<dbReference type="EMBL" id="JACEFO010002585">
    <property type="protein sequence ID" value="KAF8655560.1"/>
    <property type="molecule type" value="Genomic_DNA"/>
</dbReference>
<name>A0A835DZT7_9POAL</name>
<reference evidence="3" key="1">
    <citation type="submission" date="2020-07" db="EMBL/GenBank/DDBJ databases">
        <title>Genome sequence and genetic diversity analysis of an under-domesticated orphan crop, white fonio (Digitaria exilis).</title>
        <authorList>
            <person name="Bennetzen J.L."/>
            <person name="Chen S."/>
            <person name="Ma X."/>
            <person name="Wang X."/>
            <person name="Yssel A.E.J."/>
            <person name="Chaluvadi S.R."/>
            <person name="Johnson M."/>
            <person name="Gangashetty P."/>
            <person name="Hamidou F."/>
            <person name="Sanogo M.D."/>
            <person name="Zwaenepoel A."/>
            <person name="Wallace J."/>
            <person name="Van De Peer Y."/>
            <person name="Van Deynze A."/>
        </authorList>
    </citation>
    <scope>NUCLEOTIDE SEQUENCE</scope>
    <source>
        <tissue evidence="3">Leaves</tissue>
    </source>
</reference>
<keyword evidence="1" id="KW-0812">Transmembrane</keyword>
<evidence type="ECO:0000313" key="3">
    <source>
        <dbReference type="EMBL" id="KAF8655560.1"/>
    </source>
</evidence>
<sequence>MPCWSSSEEAMTVGEAIKQDGISRSGLWARAVLWPVFILAMALGLICTLYIADTSWMEQKPWRAFAMVSWAPYLMLAFMIVDYMDLCLPLAPIAARCGLIFILGVGGSAFVLASVFVTGFGHTSAIIVLACTLTVALAGLVALWIWVDRMYRTVDS</sequence>
<comment type="caution">
    <text evidence="3">The sequence shown here is derived from an EMBL/GenBank/DDBJ whole genome shotgun (WGS) entry which is preliminary data.</text>
</comment>
<dbReference type="InterPro" id="IPR055802">
    <property type="entry name" value="DUF7378"/>
</dbReference>
<accession>A0A835DZT7</accession>
<dbReference type="Pfam" id="PF24095">
    <property type="entry name" value="DUF7378"/>
    <property type="match status" value="1"/>
</dbReference>
<organism evidence="3 4">
    <name type="scientific">Digitaria exilis</name>
    <dbReference type="NCBI Taxonomy" id="1010633"/>
    <lineage>
        <taxon>Eukaryota</taxon>
        <taxon>Viridiplantae</taxon>
        <taxon>Streptophyta</taxon>
        <taxon>Embryophyta</taxon>
        <taxon>Tracheophyta</taxon>
        <taxon>Spermatophyta</taxon>
        <taxon>Magnoliopsida</taxon>
        <taxon>Liliopsida</taxon>
        <taxon>Poales</taxon>
        <taxon>Poaceae</taxon>
        <taxon>PACMAD clade</taxon>
        <taxon>Panicoideae</taxon>
        <taxon>Panicodae</taxon>
        <taxon>Paniceae</taxon>
        <taxon>Anthephorinae</taxon>
        <taxon>Digitaria</taxon>
    </lineage>
</organism>
<keyword evidence="4" id="KW-1185">Reference proteome</keyword>
<feature type="transmembrane region" description="Helical" evidence="1">
    <location>
        <begin position="64"/>
        <end position="81"/>
    </location>
</feature>
<keyword evidence="1" id="KW-0472">Membrane</keyword>
<evidence type="ECO:0000256" key="1">
    <source>
        <dbReference type="SAM" id="Phobius"/>
    </source>
</evidence>
<gene>
    <name evidence="3" type="ORF">HU200_061106</name>
</gene>
<dbReference type="AlphaFoldDB" id="A0A835DZT7"/>
<evidence type="ECO:0000259" key="2">
    <source>
        <dbReference type="Pfam" id="PF24095"/>
    </source>
</evidence>
<feature type="transmembrane region" description="Helical" evidence="1">
    <location>
        <begin position="32"/>
        <end position="52"/>
    </location>
</feature>